<name>A0A1Q5PGM8_9BACT</name>
<evidence type="ECO:0000256" key="4">
    <source>
        <dbReference type="ARBA" id="ARBA00022272"/>
    </source>
</evidence>
<dbReference type="PANTHER" id="PTHR42894:SF1">
    <property type="entry name" value="N-(5'-PHOSPHORIBOSYL)ANTHRANILATE ISOMERASE"/>
    <property type="match status" value="1"/>
</dbReference>
<dbReference type="UniPathway" id="UPA00035">
    <property type="reaction ID" value="UER00042"/>
</dbReference>
<dbReference type="PANTHER" id="PTHR42894">
    <property type="entry name" value="N-(5'-PHOSPHORIBOSYL)ANTHRANILATE ISOMERASE"/>
    <property type="match status" value="1"/>
</dbReference>
<dbReference type="RefSeq" id="WP_073850809.1">
    <property type="nucleotide sequence ID" value="NZ_LVWA01000003.1"/>
</dbReference>
<accession>A0A1Q5PGM8</accession>
<keyword evidence="7" id="KW-0057">Aromatic amino acid biosynthesis</keyword>
<dbReference type="Proteomes" id="UP000186551">
    <property type="component" value="Unassembled WGS sequence"/>
</dbReference>
<keyword evidence="5" id="KW-0028">Amino-acid biosynthesis</keyword>
<evidence type="ECO:0000259" key="9">
    <source>
        <dbReference type="Pfam" id="PF00697"/>
    </source>
</evidence>
<evidence type="ECO:0000256" key="1">
    <source>
        <dbReference type="ARBA" id="ARBA00001164"/>
    </source>
</evidence>
<comment type="catalytic activity">
    <reaction evidence="1">
        <text>N-(5-phospho-beta-D-ribosyl)anthranilate = 1-(2-carboxyphenylamino)-1-deoxy-D-ribulose 5-phosphate</text>
        <dbReference type="Rhea" id="RHEA:21540"/>
        <dbReference type="ChEBI" id="CHEBI:18277"/>
        <dbReference type="ChEBI" id="CHEBI:58613"/>
        <dbReference type="EC" id="5.3.1.24"/>
    </reaction>
</comment>
<dbReference type="EC" id="5.3.1.24" evidence="3"/>
<evidence type="ECO:0000256" key="6">
    <source>
        <dbReference type="ARBA" id="ARBA00022822"/>
    </source>
</evidence>
<dbReference type="AlphaFoldDB" id="A0A1Q5PGM8"/>
<dbReference type="InterPro" id="IPR011060">
    <property type="entry name" value="RibuloseP-bd_barrel"/>
</dbReference>
<dbReference type="OrthoDB" id="941905at2"/>
<gene>
    <name evidence="10" type="ORF">A3841_10055</name>
</gene>
<dbReference type="Gene3D" id="3.20.20.70">
    <property type="entry name" value="Aldolase class I"/>
    <property type="match status" value="1"/>
</dbReference>
<evidence type="ECO:0000256" key="5">
    <source>
        <dbReference type="ARBA" id="ARBA00022605"/>
    </source>
</evidence>
<feature type="domain" description="N-(5'phosphoribosyl) anthranilate isomerase (PRAI)" evidence="9">
    <location>
        <begin position="13"/>
        <end position="202"/>
    </location>
</feature>
<dbReference type="GO" id="GO:0004640">
    <property type="term" value="F:phosphoribosylanthranilate isomerase activity"/>
    <property type="evidence" value="ECO:0007669"/>
    <property type="project" value="UniProtKB-EC"/>
</dbReference>
<comment type="caution">
    <text evidence="10">The sequence shown here is derived from an EMBL/GenBank/DDBJ whole genome shotgun (WGS) entry which is preliminary data.</text>
</comment>
<dbReference type="Pfam" id="PF00697">
    <property type="entry name" value="PRAI"/>
    <property type="match status" value="1"/>
</dbReference>
<keyword evidence="6" id="KW-0822">Tryptophan biosynthesis</keyword>
<dbReference type="InterPro" id="IPR044643">
    <property type="entry name" value="TrpF_fam"/>
</dbReference>
<evidence type="ECO:0000313" key="11">
    <source>
        <dbReference type="Proteomes" id="UP000186551"/>
    </source>
</evidence>
<evidence type="ECO:0000313" key="10">
    <source>
        <dbReference type="EMBL" id="OKL41394.1"/>
    </source>
</evidence>
<sequence>MGLRTSVIVNGINNLSDARYCAGMGVDVIGFNLKLDDPGRVQAQTLKEIMGWVSGVQTAGEFLRARPDLINEMADEFNLDLIQLDVPYLIDEIEEISRPVIQKVFINKDTVQSELLEMMELYSPFVHSFIIFSDDFETIDETNSRFLADLSEKFNVYIGFGVDKGNINEVLKTIKPMGIGLTGGHEIKPGLKDFDELADIFEEIEES</sequence>
<evidence type="ECO:0000256" key="2">
    <source>
        <dbReference type="ARBA" id="ARBA00004664"/>
    </source>
</evidence>
<evidence type="ECO:0000256" key="8">
    <source>
        <dbReference type="ARBA" id="ARBA00023235"/>
    </source>
</evidence>
<dbReference type="EMBL" id="LVWA01000003">
    <property type="protein sequence ID" value="OKL41394.1"/>
    <property type="molecule type" value="Genomic_DNA"/>
</dbReference>
<keyword evidence="8" id="KW-0413">Isomerase</keyword>
<protein>
    <recommendedName>
        <fullName evidence="4">N-(5'-phosphoribosyl)anthranilate isomerase</fullName>
        <ecNumber evidence="3">5.3.1.24</ecNumber>
    </recommendedName>
</protein>
<dbReference type="STRING" id="1797110.A3841_10055"/>
<dbReference type="InterPro" id="IPR013785">
    <property type="entry name" value="Aldolase_TIM"/>
</dbReference>
<dbReference type="SUPFAM" id="SSF51366">
    <property type="entry name" value="Ribulose-phoshate binding barrel"/>
    <property type="match status" value="1"/>
</dbReference>
<evidence type="ECO:0000256" key="3">
    <source>
        <dbReference type="ARBA" id="ARBA00012572"/>
    </source>
</evidence>
<reference evidence="10 11" key="1">
    <citation type="submission" date="2016-03" db="EMBL/GenBank/DDBJ databases">
        <title>Genome sequence of Pontibacter sp. nov., of the family cytophagaceae, isolated from marine sediment of the Yellow Sea, China.</title>
        <authorList>
            <person name="Zhang G."/>
            <person name="Zhang R."/>
        </authorList>
    </citation>
    <scope>NUCLEOTIDE SEQUENCE [LARGE SCALE GENOMIC DNA]</scope>
    <source>
        <strain evidence="10 11">S10-8</strain>
    </source>
</reference>
<dbReference type="GO" id="GO:0000162">
    <property type="term" value="P:L-tryptophan biosynthetic process"/>
    <property type="evidence" value="ECO:0007669"/>
    <property type="project" value="UniProtKB-UniPathway"/>
</dbReference>
<comment type="pathway">
    <text evidence="2">Amino-acid biosynthesis; L-tryptophan biosynthesis; L-tryptophan from chorismate: step 3/5.</text>
</comment>
<dbReference type="InterPro" id="IPR001240">
    <property type="entry name" value="PRAI_dom"/>
</dbReference>
<proteinExistence type="predicted"/>
<keyword evidence="11" id="KW-1185">Reference proteome</keyword>
<organism evidence="10 11">
    <name type="scientific">Pontibacter flavimaris</name>
    <dbReference type="NCBI Taxonomy" id="1797110"/>
    <lineage>
        <taxon>Bacteria</taxon>
        <taxon>Pseudomonadati</taxon>
        <taxon>Bacteroidota</taxon>
        <taxon>Cytophagia</taxon>
        <taxon>Cytophagales</taxon>
        <taxon>Hymenobacteraceae</taxon>
        <taxon>Pontibacter</taxon>
    </lineage>
</organism>
<evidence type="ECO:0000256" key="7">
    <source>
        <dbReference type="ARBA" id="ARBA00023141"/>
    </source>
</evidence>